<feature type="domain" description="GGDEF" evidence="4">
    <location>
        <begin position="690"/>
        <end position="815"/>
    </location>
</feature>
<dbReference type="Gene3D" id="3.30.70.270">
    <property type="match status" value="1"/>
</dbReference>
<dbReference type="SMART" id="SM00065">
    <property type="entry name" value="GAF"/>
    <property type="match status" value="1"/>
</dbReference>
<feature type="transmembrane region" description="Helical" evidence="1">
    <location>
        <begin position="97"/>
        <end position="114"/>
    </location>
</feature>
<keyword evidence="1" id="KW-0812">Transmembrane</keyword>
<dbReference type="PROSITE" id="PS50887">
    <property type="entry name" value="GGDEF"/>
    <property type="match status" value="1"/>
</dbReference>
<dbReference type="InterPro" id="IPR029016">
    <property type="entry name" value="GAF-like_dom_sf"/>
</dbReference>
<dbReference type="SUPFAM" id="SSF55785">
    <property type="entry name" value="PYP-like sensor domain (PAS domain)"/>
    <property type="match status" value="3"/>
</dbReference>
<dbReference type="InterPro" id="IPR000700">
    <property type="entry name" value="PAS-assoc_C"/>
</dbReference>
<feature type="domain" description="PAS" evidence="2">
    <location>
        <begin position="257"/>
        <end position="306"/>
    </location>
</feature>
<evidence type="ECO:0000259" key="3">
    <source>
        <dbReference type="PROSITE" id="PS50113"/>
    </source>
</evidence>
<keyword evidence="1" id="KW-0472">Membrane</keyword>
<feature type="transmembrane region" description="Helical" evidence="1">
    <location>
        <begin position="64"/>
        <end position="85"/>
    </location>
</feature>
<dbReference type="Pfam" id="PF00990">
    <property type="entry name" value="GGDEF"/>
    <property type="match status" value="1"/>
</dbReference>
<dbReference type="EMBL" id="QMPZ01000005">
    <property type="protein sequence ID" value="RLE10612.1"/>
    <property type="molecule type" value="Genomic_DNA"/>
</dbReference>
<gene>
    <name evidence="5" type="ORF">DRJ00_00920</name>
</gene>
<dbReference type="NCBIfam" id="TIGR00254">
    <property type="entry name" value="GGDEF"/>
    <property type="match status" value="1"/>
</dbReference>
<dbReference type="SUPFAM" id="SSF55073">
    <property type="entry name" value="Nucleotide cyclase"/>
    <property type="match status" value="1"/>
</dbReference>
<evidence type="ECO:0000259" key="2">
    <source>
        <dbReference type="PROSITE" id="PS50112"/>
    </source>
</evidence>
<accession>A0A497E5U7</accession>
<evidence type="ECO:0000259" key="4">
    <source>
        <dbReference type="PROSITE" id="PS50887"/>
    </source>
</evidence>
<feature type="transmembrane region" description="Helical" evidence="1">
    <location>
        <begin position="9"/>
        <end position="27"/>
    </location>
</feature>
<feature type="transmembrane region" description="Helical" evidence="1">
    <location>
        <begin position="39"/>
        <end position="57"/>
    </location>
</feature>
<dbReference type="FunFam" id="3.30.70.270:FF:000001">
    <property type="entry name" value="Diguanylate cyclase domain protein"/>
    <property type="match status" value="1"/>
</dbReference>
<dbReference type="SMART" id="SM00086">
    <property type="entry name" value="PAC"/>
    <property type="match status" value="2"/>
</dbReference>
<dbReference type="Proteomes" id="UP000279422">
    <property type="component" value="Unassembled WGS sequence"/>
</dbReference>
<evidence type="ECO:0008006" key="7">
    <source>
        <dbReference type="Google" id="ProtNLM"/>
    </source>
</evidence>
<protein>
    <recommendedName>
        <fullName evidence="7">PAS domain S-box protein</fullName>
    </recommendedName>
</protein>
<dbReference type="GO" id="GO:0006355">
    <property type="term" value="P:regulation of DNA-templated transcription"/>
    <property type="evidence" value="ECO:0007669"/>
    <property type="project" value="InterPro"/>
</dbReference>
<proteinExistence type="predicted"/>
<dbReference type="InterPro" id="IPR013655">
    <property type="entry name" value="PAS_fold_3"/>
</dbReference>
<dbReference type="NCBIfam" id="TIGR00229">
    <property type="entry name" value="sensory_box"/>
    <property type="match status" value="3"/>
</dbReference>
<dbReference type="Gene3D" id="3.30.450.20">
    <property type="entry name" value="PAS domain"/>
    <property type="match status" value="3"/>
</dbReference>
<dbReference type="InterPro" id="IPR043128">
    <property type="entry name" value="Rev_trsase/Diguanyl_cyclase"/>
</dbReference>
<dbReference type="InterPro" id="IPR013767">
    <property type="entry name" value="PAS_fold"/>
</dbReference>
<feature type="domain" description="PAC" evidence="3">
    <location>
        <begin position="312"/>
        <end position="362"/>
    </location>
</feature>
<organism evidence="5 6">
    <name type="scientific">Aerophobetes bacterium</name>
    <dbReference type="NCBI Taxonomy" id="2030807"/>
    <lineage>
        <taxon>Bacteria</taxon>
        <taxon>Candidatus Aerophobota</taxon>
    </lineage>
</organism>
<name>A0A497E5U7_UNCAE</name>
<dbReference type="InterPro" id="IPR029787">
    <property type="entry name" value="Nucleotide_cyclase"/>
</dbReference>
<dbReference type="InterPro" id="IPR000014">
    <property type="entry name" value="PAS"/>
</dbReference>
<feature type="domain" description="PAS" evidence="2">
    <location>
        <begin position="120"/>
        <end position="190"/>
    </location>
</feature>
<dbReference type="PROSITE" id="PS50112">
    <property type="entry name" value="PAS"/>
    <property type="match status" value="3"/>
</dbReference>
<dbReference type="InterPro" id="IPR001610">
    <property type="entry name" value="PAC"/>
</dbReference>
<dbReference type="CDD" id="cd01949">
    <property type="entry name" value="GGDEF"/>
    <property type="match status" value="1"/>
</dbReference>
<evidence type="ECO:0000256" key="1">
    <source>
        <dbReference type="SAM" id="Phobius"/>
    </source>
</evidence>
<reference evidence="5 6" key="1">
    <citation type="submission" date="2018-06" db="EMBL/GenBank/DDBJ databases">
        <title>Extensive metabolic versatility and redundancy in microbially diverse, dynamic hydrothermal sediments.</title>
        <authorList>
            <person name="Dombrowski N."/>
            <person name="Teske A."/>
            <person name="Baker B.J."/>
        </authorList>
    </citation>
    <scope>NUCLEOTIDE SEQUENCE [LARGE SCALE GENOMIC DNA]</scope>
    <source>
        <strain evidence="5">B47_G16</strain>
    </source>
</reference>
<dbReference type="PANTHER" id="PTHR44757">
    <property type="entry name" value="DIGUANYLATE CYCLASE DGCP"/>
    <property type="match status" value="1"/>
</dbReference>
<dbReference type="InterPro" id="IPR052155">
    <property type="entry name" value="Biofilm_reg_signaling"/>
</dbReference>
<sequence length="817" mass="94634">MSLRLLKRGWLVLMLSGISLAWFALFRTKPVYSWGLQEIIIEAVCLFALITGYVYIAKLKIRNLSIGWGLFTAGMLVHLLSQFIYQPKFIGIELKGIIAIIGLILIVDGFYRTFNRVKEAEEKYRILFDNSPDFIAQVDEKGRFLTANLAMAKSLGIKREDLIGKSLFEVMPEEVAKKRLKMGRRVVEERKIRVFEDWRQGRCFHNIYVPIPGQRSFQVIARDITSQKKTEEQLKESKRKYKVVTDNSTSGIYIFQDGKLVFVNKAMVCLSGYKEEELLSMNYLDLVHPNYRDKLKRMTEQALTGNISGLPSRFEFKAIRKDGKERWIEAAPAIIEYEGRPAILGNIRDITEQKELEEALRKSERSYRTLVENIQEGLGITDPDENFVFVNNAACSILGYSKDELVGMNLIQLVPPHDLEKILRETEKRKQGKKTIYEIKMRRKDGKLRDVRVSAIPLYGKSGAFAGTIGMFWDITERKQAEKRMENLTLLYKELGKAVNQSETINEFSGRILRILNNVIDYDMADILVYESEENALVESAQIGYPRELEERTIKRQKVERGERRVAAFSVFHKKAIYIDNMKENELTQYSRDLVEKFDLSEMYAVPLMTRGNLRGVLQVIVKSGKTLSKENRQLLDIISEEIAAGIAKIKAEEELRNIAIRDYLTGLYNHRYFYEKLEEEKGRNERYKEFFSLLYLDIDDFKVYNDTYGHIEGDKILKTLGKVLRRCLRKMDSAYRYGGDEFVVLLPHTYKDQAKKVAERIREEIRRELYPIHKITVSIGVADSRTSEDVIKAADRAMYEAKREGKDRVKVAGESE</sequence>
<dbReference type="InterPro" id="IPR000160">
    <property type="entry name" value="GGDEF_dom"/>
</dbReference>
<dbReference type="CDD" id="cd00130">
    <property type="entry name" value="PAS"/>
    <property type="match status" value="3"/>
</dbReference>
<dbReference type="SMART" id="SM00267">
    <property type="entry name" value="GGDEF"/>
    <property type="match status" value="1"/>
</dbReference>
<dbReference type="PROSITE" id="PS50113">
    <property type="entry name" value="PAC"/>
    <property type="match status" value="2"/>
</dbReference>
<keyword evidence="1" id="KW-1133">Transmembrane helix</keyword>
<evidence type="ECO:0000313" key="5">
    <source>
        <dbReference type="EMBL" id="RLE10612.1"/>
    </source>
</evidence>
<dbReference type="Pfam" id="PF08447">
    <property type="entry name" value="PAS_3"/>
    <property type="match status" value="1"/>
</dbReference>
<feature type="domain" description="PAS" evidence="2">
    <location>
        <begin position="363"/>
        <end position="433"/>
    </location>
</feature>
<dbReference type="Pfam" id="PF00989">
    <property type="entry name" value="PAS"/>
    <property type="match status" value="2"/>
</dbReference>
<dbReference type="PANTHER" id="PTHR44757:SF2">
    <property type="entry name" value="BIOFILM ARCHITECTURE MAINTENANCE PROTEIN MBAA"/>
    <property type="match status" value="1"/>
</dbReference>
<evidence type="ECO:0000313" key="6">
    <source>
        <dbReference type="Proteomes" id="UP000279422"/>
    </source>
</evidence>
<dbReference type="SUPFAM" id="SSF55781">
    <property type="entry name" value="GAF domain-like"/>
    <property type="match status" value="1"/>
</dbReference>
<dbReference type="InterPro" id="IPR003018">
    <property type="entry name" value="GAF"/>
</dbReference>
<comment type="caution">
    <text evidence="5">The sequence shown here is derived from an EMBL/GenBank/DDBJ whole genome shotgun (WGS) entry which is preliminary data.</text>
</comment>
<dbReference type="SMART" id="SM00091">
    <property type="entry name" value="PAS"/>
    <property type="match status" value="3"/>
</dbReference>
<feature type="domain" description="PAC" evidence="3">
    <location>
        <begin position="435"/>
        <end position="487"/>
    </location>
</feature>
<dbReference type="Gene3D" id="3.30.450.40">
    <property type="match status" value="1"/>
</dbReference>
<dbReference type="AlphaFoldDB" id="A0A497E5U7"/>
<dbReference type="InterPro" id="IPR035965">
    <property type="entry name" value="PAS-like_dom_sf"/>
</dbReference>